<reference evidence="1" key="2">
    <citation type="submission" date="2022-06" db="UniProtKB">
        <authorList>
            <consortium name="EnsemblMetazoa"/>
        </authorList>
    </citation>
    <scope>IDENTIFICATION</scope>
</reference>
<sequence length="119" mass="13584">MLFVLSTQQSDVLWQQIRQQREELAEQLGNEVGTISCAPNAHALETTKDLSCLFKMIPRSSIHEEDEGPEYKNHLNEQAAISSLGWISLCSKKNLYVNHPVPIKVCAFFRNLNVNCLRR</sequence>
<name>A0A8R1TMH8_ONCVO</name>
<evidence type="ECO:0000313" key="2">
    <source>
        <dbReference type="Proteomes" id="UP000024404"/>
    </source>
</evidence>
<protein>
    <submittedName>
        <fullName evidence="1">Uncharacterized protein</fullName>
    </submittedName>
</protein>
<organism evidence="1 2">
    <name type="scientific">Onchocerca volvulus</name>
    <dbReference type="NCBI Taxonomy" id="6282"/>
    <lineage>
        <taxon>Eukaryota</taxon>
        <taxon>Metazoa</taxon>
        <taxon>Ecdysozoa</taxon>
        <taxon>Nematoda</taxon>
        <taxon>Chromadorea</taxon>
        <taxon>Rhabditida</taxon>
        <taxon>Spirurina</taxon>
        <taxon>Spiruromorpha</taxon>
        <taxon>Filarioidea</taxon>
        <taxon>Onchocercidae</taxon>
        <taxon>Onchocerca</taxon>
    </lineage>
</organism>
<dbReference type="EMBL" id="CMVM020000751">
    <property type="status" value="NOT_ANNOTATED_CDS"/>
    <property type="molecule type" value="Genomic_DNA"/>
</dbReference>
<evidence type="ECO:0000313" key="1">
    <source>
        <dbReference type="EnsemblMetazoa" id="OVOC12812.1"/>
    </source>
</evidence>
<proteinExistence type="predicted"/>
<dbReference type="EnsemblMetazoa" id="OVOC12812.1">
    <property type="protein sequence ID" value="OVOC12812.1"/>
    <property type="gene ID" value="WBGene00249621"/>
</dbReference>
<dbReference type="AlphaFoldDB" id="A0A8R1TMH8"/>
<keyword evidence="2" id="KW-1185">Reference proteome</keyword>
<dbReference type="Proteomes" id="UP000024404">
    <property type="component" value="Unassembled WGS sequence"/>
</dbReference>
<reference evidence="2" key="1">
    <citation type="submission" date="2013-10" db="EMBL/GenBank/DDBJ databases">
        <title>Genome sequencing of Onchocerca volvulus.</title>
        <authorList>
            <person name="Cotton J."/>
            <person name="Tsai J."/>
            <person name="Stanley E."/>
            <person name="Tracey A."/>
            <person name="Holroyd N."/>
            <person name="Lustigman S."/>
            <person name="Berriman M."/>
        </authorList>
    </citation>
    <scope>NUCLEOTIDE SEQUENCE</scope>
</reference>
<accession>A0A8R1TMH8</accession>